<evidence type="ECO:0000256" key="2">
    <source>
        <dbReference type="ARBA" id="ARBA00022723"/>
    </source>
</evidence>
<dbReference type="PANTHER" id="PTHR42978">
    <property type="entry name" value="QUORUM-QUENCHING LACTONASE YTNP-RELATED-RELATED"/>
    <property type="match status" value="1"/>
</dbReference>
<evidence type="ECO:0000256" key="4">
    <source>
        <dbReference type="ARBA" id="ARBA00022833"/>
    </source>
</evidence>
<dbReference type="InterPro" id="IPR036866">
    <property type="entry name" value="RibonucZ/Hydroxyglut_hydro"/>
</dbReference>
<dbReference type="RefSeq" id="WP_326466419.1">
    <property type="nucleotide sequence ID" value="NZ_CP142124.1"/>
</dbReference>
<accession>A0ABZ1DA93</accession>
<keyword evidence="5" id="KW-0732">Signal</keyword>
<comment type="similarity">
    <text evidence="1">Belongs to the metallo-beta-lactamase superfamily.</text>
</comment>
<name>A0ABZ1DA93_9ENTR</name>
<dbReference type="SMART" id="SM00849">
    <property type="entry name" value="Lactamase_B"/>
    <property type="match status" value="1"/>
</dbReference>
<dbReference type="SUPFAM" id="SSF56281">
    <property type="entry name" value="Metallo-hydrolase/oxidoreductase"/>
    <property type="match status" value="1"/>
</dbReference>
<evidence type="ECO:0000259" key="6">
    <source>
        <dbReference type="SMART" id="SM00849"/>
    </source>
</evidence>
<evidence type="ECO:0000256" key="5">
    <source>
        <dbReference type="SAM" id="SignalP"/>
    </source>
</evidence>
<dbReference type="Gene3D" id="3.60.15.10">
    <property type="entry name" value="Ribonuclease Z/Hydroxyacylglutathione hydrolase-like"/>
    <property type="match status" value="1"/>
</dbReference>
<protein>
    <submittedName>
        <fullName evidence="7">MBL fold metallo-hydrolase</fullName>
    </submittedName>
</protein>
<evidence type="ECO:0000256" key="1">
    <source>
        <dbReference type="ARBA" id="ARBA00007749"/>
    </source>
</evidence>
<keyword evidence="2" id="KW-0479">Metal-binding</keyword>
<proteinExistence type="inferred from homology"/>
<dbReference type="Pfam" id="PF00753">
    <property type="entry name" value="Lactamase_B"/>
    <property type="match status" value="1"/>
</dbReference>
<keyword evidence="3" id="KW-0378">Hydrolase</keyword>
<sequence length="325" mass="35311">MFTVKKFALSTLLTGSLLFYPVMHAAANTPQHVVKQQAGGYNVQVGSVIVTSFTDGSVAQDLHKLLRRTSEQNTDALLAKNAQTNPVEASINVYYFALPGHKVLVDTGSGQLFGPGNGGRLMESLATQGIKPEDITDILLTHAHSDHAGGLVKDGQRVFTNARVFVGKPDIDFFFNEENQKKTGYSQNFFDVARKTLKPYLDAGKVQSFSGTEALLPGITGTVHPGHTPGSAFYTLESKGEKVTFVGDIIHVAAVQFPQPNITIVYDQDQDGAARVRNHAFADFVENRDLIAAPHLPFPGIGYVMKGERSGYAWVPVTYTNRDAK</sequence>
<organism evidence="7 8">
    <name type="scientific">Enterobacter wuhouensis</name>
    <dbReference type="NCBI Taxonomy" id="2529381"/>
    <lineage>
        <taxon>Bacteria</taxon>
        <taxon>Pseudomonadati</taxon>
        <taxon>Pseudomonadota</taxon>
        <taxon>Gammaproteobacteria</taxon>
        <taxon>Enterobacterales</taxon>
        <taxon>Enterobacteriaceae</taxon>
        <taxon>Enterobacter</taxon>
    </lineage>
</organism>
<feature type="domain" description="Metallo-beta-lactamase" evidence="6">
    <location>
        <begin position="90"/>
        <end position="295"/>
    </location>
</feature>
<dbReference type="InterPro" id="IPR001279">
    <property type="entry name" value="Metallo-B-lactamas"/>
</dbReference>
<dbReference type="PANTHER" id="PTHR42978:SF6">
    <property type="entry name" value="QUORUM-QUENCHING LACTONASE YTNP-RELATED"/>
    <property type="match status" value="1"/>
</dbReference>
<keyword evidence="4" id="KW-0862">Zinc</keyword>
<dbReference type="InterPro" id="IPR051013">
    <property type="entry name" value="MBL_superfamily_lactonases"/>
</dbReference>
<feature type="chain" id="PRO_5045230654" evidence="5">
    <location>
        <begin position="26"/>
        <end position="325"/>
    </location>
</feature>
<feature type="signal peptide" evidence="5">
    <location>
        <begin position="1"/>
        <end position="25"/>
    </location>
</feature>
<evidence type="ECO:0000256" key="3">
    <source>
        <dbReference type="ARBA" id="ARBA00022801"/>
    </source>
</evidence>
<evidence type="ECO:0000313" key="7">
    <source>
        <dbReference type="EMBL" id="WRW29498.1"/>
    </source>
</evidence>
<reference evidence="7 8" key="1">
    <citation type="submission" date="2024-01" db="EMBL/GenBank/DDBJ databases">
        <title>AV1 has a protective and therapeutic effect against plant viruses.</title>
        <authorList>
            <person name="Wang F."/>
        </authorList>
    </citation>
    <scope>NUCLEOTIDE SEQUENCE [LARGE SCALE GENOMIC DNA]</scope>
    <source>
        <strain evidence="7 8">AV1</strain>
    </source>
</reference>
<gene>
    <name evidence="7" type="ORF">VPX56_11770</name>
</gene>
<evidence type="ECO:0000313" key="8">
    <source>
        <dbReference type="Proteomes" id="UP001330482"/>
    </source>
</evidence>
<keyword evidence="8" id="KW-1185">Reference proteome</keyword>
<dbReference type="Proteomes" id="UP001330482">
    <property type="component" value="Chromosome"/>
</dbReference>
<dbReference type="EMBL" id="CP142124">
    <property type="protein sequence ID" value="WRW29498.1"/>
    <property type="molecule type" value="Genomic_DNA"/>
</dbReference>
<dbReference type="CDD" id="cd07720">
    <property type="entry name" value="OPHC2-like_MBL-fold"/>
    <property type="match status" value="1"/>
</dbReference>